<proteinExistence type="predicted"/>
<reference evidence="2" key="1">
    <citation type="submission" date="2024-05" db="EMBL/GenBank/DDBJ databases">
        <title>Complete Genome Sequences of 14 Acinetobacter baumannii phages isolated in Kenya.</title>
        <authorList>
            <person name="Mwai F."/>
            <person name="Kigen C."/>
            <person name="Makobe C."/>
            <person name="Georges M."/>
            <person name="Mutai I."/>
            <person name="Odoyo E."/>
            <person name="Gachoya M."/>
            <person name="Musila L."/>
        </authorList>
    </citation>
    <scope>NUCLEOTIDE SEQUENCE</scope>
</reference>
<dbReference type="EMBL" id="PP841138">
    <property type="protein sequence ID" value="XCN27832.1"/>
    <property type="molecule type" value="Genomic_DNA"/>
</dbReference>
<keyword evidence="1" id="KW-0472">Membrane</keyword>
<accession>A0AAU8KYH6</accession>
<evidence type="ECO:0000313" key="2">
    <source>
        <dbReference type="EMBL" id="XCN27832.1"/>
    </source>
</evidence>
<keyword evidence="1" id="KW-0812">Transmembrane</keyword>
<organism evidence="2">
    <name type="scientific">Acinetobacter phage vB_Ab_1137_KEN_07</name>
    <dbReference type="NCBI Taxonomy" id="3158854"/>
    <lineage>
        <taxon>Viruses</taxon>
        <taxon>Duplodnaviria</taxon>
        <taxon>Heunggongvirae</taxon>
        <taxon>Uroviricota</taxon>
        <taxon>Caudoviricetes</taxon>
        <taxon>Autographivirales</taxon>
        <taxon>Autoscriptoviridae</taxon>
        <taxon>Beijerinckvirinae</taxon>
        <taxon>Friunavirus</taxon>
    </lineage>
</organism>
<protein>
    <submittedName>
        <fullName evidence="2">Uncharacterized protein</fullName>
    </submittedName>
</protein>
<keyword evidence="1" id="KW-1133">Transmembrane helix</keyword>
<evidence type="ECO:0000256" key="1">
    <source>
        <dbReference type="SAM" id="Phobius"/>
    </source>
</evidence>
<sequence length="120" mass="13675">MSIPFLIYLYRTSLGECTVLGRSLGRSLINGSISVLINYYRKVLGSFSERLYWFGSLPLCTFITPLCRSIYLSIPSLSLCLLLYIVLSISLITIHIFILISIFLLLSYIVLIYTFLSVFI</sequence>
<gene>
    <name evidence="2" type="ORF">SFMKMQDV_CDS0059</name>
</gene>
<feature type="transmembrane region" description="Helical" evidence="1">
    <location>
        <begin position="83"/>
        <end position="116"/>
    </location>
</feature>
<name>A0AAU8KYH6_9CAUD</name>